<comment type="caution">
    <text evidence="2">The sequence shown here is derived from an EMBL/GenBank/DDBJ whole genome shotgun (WGS) entry which is preliminary data.</text>
</comment>
<keyword evidence="1" id="KW-1133">Transmembrane helix</keyword>
<sequence length="66" mass="7409">MSDSLMKMWISLGSMGFMFVSILLIFLSRFKLKGVLKFITALFAYILMIIAGIIIFIVVFSGPTPE</sequence>
<organism evidence="2 3">
    <name type="scientific">Cytobacillus eiseniae</name>
    <dbReference type="NCBI Taxonomy" id="762947"/>
    <lineage>
        <taxon>Bacteria</taxon>
        <taxon>Bacillati</taxon>
        <taxon>Bacillota</taxon>
        <taxon>Bacilli</taxon>
        <taxon>Bacillales</taxon>
        <taxon>Bacillaceae</taxon>
        <taxon>Cytobacillus</taxon>
    </lineage>
</organism>
<accession>A0ABS4RCR1</accession>
<name>A0ABS4RCR1_9BACI</name>
<evidence type="ECO:0000313" key="3">
    <source>
        <dbReference type="Proteomes" id="UP001519293"/>
    </source>
</evidence>
<protein>
    <submittedName>
        <fullName evidence="2">Amino acid transporter</fullName>
    </submittedName>
</protein>
<reference evidence="2 3" key="1">
    <citation type="submission" date="2021-03" db="EMBL/GenBank/DDBJ databases">
        <title>Genomic Encyclopedia of Type Strains, Phase IV (KMG-IV): sequencing the most valuable type-strain genomes for metagenomic binning, comparative biology and taxonomic classification.</title>
        <authorList>
            <person name="Goeker M."/>
        </authorList>
    </citation>
    <scope>NUCLEOTIDE SEQUENCE [LARGE SCALE GENOMIC DNA]</scope>
    <source>
        <strain evidence="2 3">DSM 26675</strain>
    </source>
</reference>
<evidence type="ECO:0000256" key="1">
    <source>
        <dbReference type="SAM" id="Phobius"/>
    </source>
</evidence>
<keyword evidence="3" id="KW-1185">Reference proteome</keyword>
<keyword evidence="1" id="KW-0812">Transmembrane</keyword>
<proteinExistence type="predicted"/>
<gene>
    <name evidence="2" type="ORF">J2Z40_001246</name>
</gene>
<feature type="transmembrane region" description="Helical" evidence="1">
    <location>
        <begin position="39"/>
        <end position="60"/>
    </location>
</feature>
<feature type="transmembrane region" description="Helical" evidence="1">
    <location>
        <begin position="6"/>
        <end position="27"/>
    </location>
</feature>
<dbReference type="Pfam" id="PF10966">
    <property type="entry name" value="DUF2768"/>
    <property type="match status" value="1"/>
</dbReference>
<keyword evidence="1" id="KW-0472">Membrane</keyword>
<dbReference type="EMBL" id="JAGIKZ010000005">
    <property type="protein sequence ID" value="MBP2240687.1"/>
    <property type="molecule type" value="Genomic_DNA"/>
</dbReference>
<dbReference type="Proteomes" id="UP001519293">
    <property type="component" value="Unassembled WGS sequence"/>
</dbReference>
<dbReference type="InterPro" id="IPR020076">
    <property type="entry name" value="DUF2768"/>
</dbReference>
<dbReference type="RefSeq" id="WP_066395505.1">
    <property type="nucleotide sequence ID" value="NZ_JAGIKZ010000005.1"/>
</dbReference>
<evidence type="ECO:0000313" key="2">
    <source>
        <dbReference type="EMBL" id="MBP2240687.1"/>
    </source>
</evidence>